<gene>
    <name evidence="3" type="ORF">D7Y13_44885</name>
</gene>
<accession>A0ABX9Q274</accession>
<keyword evidence="1" id="KW-0472">Membrane</keyword>
<evidence type="ECO:0000313" key="4">
    <source>
        <dbReference type="Proteomes" id="UP000278907"/>
    </source>
</evidence>
<dbReference type="Gene3D" id="2.30.30.40">
    <property type="entry name" value="SH3 Domains"/>
    <property type="match status" value="1"/>
</dbReference>
<dbReference type="InterPro" id="IPR003646">
    <property type="entry name" value="SH3-like_bac-type"/>
</dbReference>
<evidence type="ECO:0000259" key="2">
    <source>
        <dbReference type="PROSITE" id="PS51781"/>
    </source>
</evidence>
<protein>
    <submittedName>
        <fullName evidence="3">SH3 domain-containing protein</fullName>
    </submittedName>
</protein>
<dbReference type="PROSITE" id="PS51781">
    <property type="entry name" value="SH3B"/>
    <property type="match status" value="1"/>
</dbReference>
<keyword evidence="4" id="KW-1185">Reference proteome</keyword>
<comment type="caution">
    <text evidence="3">The sequence shown here is derived from an EMBL/GenBank/DDBJ whole genome shotgun (WGS) entry which is preliminary data.</text>
</comment>
<feature type="non-terminal residue" evidence="3">
    <location>
        <position position="1"/>
    </location>
</feature>
<reference evidence="3 4" key="1">
    <citation type="submission" date="2018-09" db="EMBL/GenBank/DDBJ databases">
        <authorList>
            <person name="Livingstone P.G."/>
            <person name="Whitworth D.E."/>
        </authorList>
    </citation>
    <scope>NUCLEOTIDE SEQUENCE [LARGE SCALE GENOMIC DNA]</scope>
    <source>
        <strain evidence="3 4">CA031B</strain>
    </source>
</reference>
<feature type="transmembrane region" description="Helical" evidence="1">
    <location>
        <begin position="12"/>
        <end position="34"/>
    </location>
</feature>
<feature type="domain" description="SH3b" evidence="2">
    <location>
        <begin position="41"/>
        <end position="105"/>
    </location>
</feature>
<proteinExistence type="predicted"/>
<dbReference type="Proteomes" id="UP000278907">
    <property type="component" value="Unassembled WGS sequence"/>
</dbReference>
<evidence type="ECO:0000313" key="3">
    <source>
        <dbReference type="EMBL" id="RKH75077.1"/>
    </source>
</evidence>
<dbReference type="EMBL" id="RAWI01001452">
    <property type="protein sequence ID" value="RKH75077.1"/>
    <property type="molecule type" value="Genomic_DNA"/>
</dbReference>
<evidence type="ECO:0000256" key="1">
    <source>
        <dbReference type="SAM" id="Phobius"/>
    </source>
</evidence>
<keyword evidence="1" id="KW-0812">Transmembrane</keyword>
<organism evidence="3 4">
    <name type="scientific">Corallococcus praedator</name>
    <dbReference type="NCBI Taxonomy" id="2316724"/>
    <lineage>
        <taxon>Bacteria</taxon>
        <taxon>Pseudomonadati</taxon>
        <taxon>Myxococcota</taxon>
        <taxon>Myxococcia</taxon>
        <taxon>Myxococcales</taxon>
        <taxon>Cystobacterineae</taxon>
        <taxon>Myxococcaceae</taxon>
        <taxon>Corallococcus</taxon>
    </lineage>
</organism>
<sequence>LLALKVPRRRVAVNALAVLGLILGGVIVASGWLADARMTMKEPALVVAKEGAEMLSTPSNNSTPVLSLPQGATVDVLSPRGAWSYVDLNGAVRGWVQTERLEPLVPGESL</sequence>
<dbReference type="RefSeq" id="WP_158626284.1">
    <property type="nucleotide sequence ID" value="NZ_RAWI01001452.1"/>
</dbReference>
<name>A0ABX9Q274_9BACT</name>
<keyword evidence="1" id="KW-1133">Transmembrane helix</keyword>